<dbReference type="CDD" id="cd01647">
    <property type="entry name" value="RT_LTR"/>
    <property type="match status" value="1"/>
</dbReference>
<dbReference type="InterPro" id="IPR001969">
    <property type="entry name" value="Aspartic_peptidase_AS"/>
</dbReference>
<dbReference type="PROSITE" id="PS00141">
    <property type="entry name" value="ASP_PROTEASE"/>
    <property type="match status" value="1"/>
</dbReference>
<dbReference type="Gene3D" id="3.30.70.270">
    <property type="match status" value="2"/>
</dbReference>
<dbReference type="GO" id="GO:0015074">
    <property type="term" value="P:DNA integration"/>
    <property type="evidence" value="ECO:0007669"/>
    <property type="project" value="UniProtKB-KW"/>
</dbReference>
<dbReference type="SUPFAM" id="SSF53098">
    <property type="entry name" value="Ribonuclease H-like"/>
    <property type="match status" value="1"/>
</dbReference>
<dbReference type="GeneTree" id="ENSGT01100000263500"/>
<dbReference type="InterPro" id="IPR021109">
    <property type="entry name" value="Peptidase_aspartic_dom_sf"/>
</dbReference>
<evidence type="ECO:0000256" key="14">
    <source>
        <dbReference type="SAM" id="MobiDB-lite"/>
    </source>
</evidence>
<dbReference type="Pfam" id="PF17921">
    <property type="entry name" value="Integrase_H2C2"/>
    <property type="match status" value="1"/>
</dbReference>
<dbReference type="PANTHER" id="PTHR37984:SF5">
    <property type="entry name" value="PROTEIN NYNRIN-LIKE"/>
    <property type="match status" value="1"/>
</dbReference>
<accession>A0A8C7WLU7</accession>
<evidence type="ECO:0000256" key="13">
    <source>
        <dbReference type="ARBA" id="ARBA00039658"/>
    </source>
</evidence>
<keyword evidence="9" id="KW-0694">RNA-binding</keyword>
<dbReference type="CDD" id="cd00303">
    <property type="entry name" value="retropepsin_like"/>
    <property type="match status" value="1"/>
</dbReference>
<dbReference type="InterPro" id="IPR000477">
    <property type="entry name" value="RT_dom"/>
</dbReference>
<feature type="region of interest" description="Disordered" evidence="14">
    <location>
        <begin position="267"/>
        <end position="376"/>
    </location>
</feature>
<dbReference type="GO" id="GO:0004523">
    <property type="term" value="F:RNA-DNA hybrid ribonuclease activity"/>
    <property type="evidence" value="ECO:0007669"/>
    <property type="project" value="UniProtKB-EC"/>
</dbReference>
<evidence type="ECO:0000256" key="4">
    <source>
        <dbReference type="ARBA" id="ARBA00022695"/>
    </source>
</evidence>
<dbReference type="CDD" id="cd09274">
    <property type="entry name" value="RNase_HI_RT_Ty3"/>
    <property type="match status" value="1"/>
</dbReference>
<keyword evidence="6" id="KW-0255">Endonuclease</keyword>
<evidence type="ECO:0000259" key="15">
    <source>
        <dbReference type="PROSITE" id="PS50878"/>
    </source>
</evidence>
<dbReference type="Pfam" id="PF00078">
    <property type="entry name" value="RVT_1"/>
    <property type="match status" value="1"/>
</dbReference>
<keyword evidence="10" id="KW-0229">DNA integration</keyword>
<protein>
    <recommendedName>
        <fullName evidence="13">Gypsy retrotransposon integrase-like protein 1</fullName>
        <ecNumber evidence="2">3.1.26.4</ecNumber>
    </recommendedName>
</protein>
<dbReference type="InterPro" id="IPR012337">
    <property type="entry name" value="RNaseH-like_sf"/>
</dbReference>
<dbReference type="PROSITE" id="PS50878">
    <property type="entry name" value="RT_POL"/>
    <property type="match status" value="1"/>
</dbReference>
<name>A0A8C7WLU7_9TELE</name>
<evidence type="ECO:0000256" key="6">
    <source>
        <dbReference type="ARBA" id="ARBA00022759"/>
    </source>
</evidence>
<keyword evidence="7" id="KW-0378">Hydrolase</keyword>
<keyword evidence="12" id="KW-0511">Multifunctional enzyme</keyword>
<evidence type="ECO:0000256" key="1">
    <source>
        <dbReference type="ARBA" id="ARBA00010879"/>
    </source>
</evidence>
<evidence type="ECO:0000313" key="17">
    <source>
        <dbReference type="Ensembl" id="ENSOSIP00000000236.1"/>
    </source>
</evidence>
<evidence type="ECO:0000256" key="11">
    <source>
        <dbReference type="ARBA" id="ARBA00022918"/>
    </source>
</evidence>
<feature type="compositionally biased region" description="Basic and acidic residues" evidence="14">
    <location>
        <begin position="344"/>
        <end position="355"/>
    </location>
</feature>
<evidence type="ECO:0000256" key="7">
    <source>
        <dbReference type="ARBA" id="ARBA00022801"/>
    </source>
</evidence>
<dbReference type="InterPro" id="IPR036397">
    <property type="entry name" value="RNaseH_sf"/>
</dbReference>
<feature type="compositionally biased region" description="Polar residues" evidence="14">
    <location>
        <begin position="359"/>
        <end position="369"/>
    </location>
</feature>
<keyword evidence="4" id="KW-0548">Nucleotidyltransferase</keyword>
<keyword evidence="5" id="KW-0540">Nuclease</keyword>
<organism evidence="17 18">
    <name type="scientific">Oryzias sinensis</name>
    <name type="common">Chinese medaka</name>
    <dbReference type="NCBI Taxonomy" id="183150"/>
    <lineage>
        <taxon>Eukaryota</taxon>
        <taxon>Metazoa</taxon>
        <taxon>Chordata</taxon>
        <taxon>Craniata</taxon>
        <taxon>Vertebrata</taxon>
        <taxon>Euteleostomi</taxon>
        <taxon>Actinopterygii</taxon>
        <taxon>Neopterygii</taxon>
        <taxon>Teleostei</taxon>
        <taxon>Neoteleostei</taxon>
        <taxon>Acanthomorphata</taxon>
        <taxon>Ovalentaria</taxon>
        <taxon>Atherinomorphae</taxon>
        <taxon>Beloniformes</taxon>
        <taxon>Adrianichthyidae</taxon>
        <taxon>Oryziinae</taxon>
        <taxon>Oryzias</taxon>
    </lineage>
</organism>
<dbReference type="Gene3D" id="1.10.340.70">
    <property type="match status" value="1"/>
</dbReference>
<dbReference type="InterPro" id="IPR041588">
    <property type="entry name" value="Integrase_H2C2"/>
</dbReference>
<keyword evidence="3" id="KW-0808">Transferase</keyword>
<evidence type="ECO:0000256" key="12">
    <source>
        <dbReference type="ARBA" id="ARBA00023268"/>
    </source>
</evidence>
<dbReference type="FunFam" id="3.30.70.270:FF:000020">
    <property type="entry name" value="Transposon Tf2-6 polyprotein-like Protein"/>
    <property type="match status" value="1"/>
</dbReference>
<dbReference type="Gene3D" id="3.30.420.10">
    <property type="entry name" value="Ribonuclease H-like superfamily/Ribonuclease H"/>
    <property type="match status" value="1"/>
</dbReference>
<dbReference type="FunFam" id="1.10.340.70:FF:000001">
    <property type="entry name" value="Retrovirus-related Pol polyprotein from transposon gypsy-like Protein"/>
    <property type="match status" value="1"/>
</dbReference>
<dbReference type="GO" id="GO:0003964">
    <property type="term" value="F:RNA-directed DNA polymerase activity"/>
    <property type="evidence" value="ECO:0007669"/>
    <property type="project" value="UniProtKB-KW"/>
</dbReference>
<dbReference type="PANTHER" id="PTHR37984">
    <property type="entry name" value="PROTEIN CBG26694"/>
    <property type="match status" value="1"/>
</dbReference>
<keyword evidence="11" id="KW-0695">RNA-directed DNA polymerase</keyword>
<keyword evidence="8" id="KW-0460">Magnesium</keyword>
<dbReference type="InterPro" id="IPR043128">
    <property type="entry name" value="Rev_trsase/Diguanyl_cyclase"/>
</dbReference>
<dbReference type="GO" id="GO:0003723">
    <property type="term" value="F:RNA binding"/>
    <property type="evidence" value="ECO:0007669"/>
    <property type="project" value="UniProtKB-KW"/>
</dbReference>
<evidence type="ECO:0000256" key="5">
    <source>
        <dbReference type="ARBA" id="ARBA00022722"/>
    </source>
</evidence>
<dbReference type="InterPro" id="IPR050951">
    <property type="entry name" value="Retrovirus_Pol_polyprotein"/>
</dbReference>
<feature type="compositionally biased region" description="Basic and acidic residues" evidence="14">
    <location>
        <begin position="268"/>
        <end position="293"/>
    </location>
</feature>
<dbReference type="GO" id="GO:0006508">
    <property type="term" value="P:proteolysis"/>
    <property type="evidence" value="ECO:0007669"/>
    <property type="project" value="InterPro"/>
</dbReference>
<comment type="similarity">
    <text evidence="1">Belongs to the beta type-B retroviral polymerase family. HERV class-II K(HML-2) pol subfamily.</text>
</comment>
<dbReference type="SUPFAM" id="SSF50630">
    <property type="entry name" value="Acid proteases"/>
    <property type="match status" value="1"/>
</dbReference>
<keyword evidence="18" id="KW-1185">Reference proteome</keyword>
<evidence type="ECO:0000256" key="3">
    <source>
        <dbReference type="ARBA" id="ARBA00022679"/>
    </source>
</evidence>
<dbReference type="Pfam" id="PF08284">
    <property type="entry name" value="RVP_2"/>
    <property type="match status" value="1"/>
</dbReference>
<dbReference type="SUPFAM" id="SSF56672">
    <property type="entry name" value="DNA/RNA polymerases"/>
    <property type="match status" value="1"/>
</dbReference>
<reference evidence="17" key="2">
    <citation type="submission" date="2025-09" db="UniProtKB">
        <authorList>
            <consortium name="Ensembl"/>
        </authorList>
    </citation>
    <scope>IDENTIFICATION</scope>
</reference>
<dbReference type="Gene3D" id="2.40.70.10">
    <property type="entry name" value="Acid Proteases"/>
    <property type="match status" value="1"/>
</dbReference>
<proteinExistence type="inferred from homology"/>
<dbReference type="GO" id="GO:0004190">
    <property type="term" value="F:aspartic-type endopeptidase activity"/>
    <property type="evidence" value="ECO:0007669"/>
    <property type="project" value="InterPro"/>
</dbReference>
<evidence type="ECO:0000259" key="16">
    <source>
        <dbReference type="PROSITE" id="PS50994"/>
    </source>
</evidence>
<dbReference type="InterPro" id="IPR043502">
    <property type="entry name" value="DNA/RNA_pol_sf"/>
</dbReference>
<dbReference type="Gene3D" id="3.10.10.10">
    <property type="entry name" value="HIV Type 1 Reverse Transcriptase, subunit A, domain 1"/>
    <property type="match status" value="1"/>
</dbReference>
<dbReference type="Proteomes" id="UP000694383">
    <property type="component" value="Unplaced"/>
</dbReference>
<dbReference type="FunFam" id="3.30.420.10:FF:000032">
    <property type="entry name" value="Retrovirus-related Pol polyprotein from transposon 297-like Protein"/>
    <property type="match status" value="1"/>
</dbReference>
<feature type="domain" description="Reverse transcriptase" evidence="15">
    <location>
        <begin position="702"/>
        <end position="881"/>
    </location>
</feature>
<dbReference type="Ensembl" id="ENSOSIT00000000251.1">
    <property type="protein sequence ID" value="ENSOSIP00000000236.1"/>
    <property type="gene ID" value="ENSOSIG00000000176.1"/>
</dbReference>
<dbReference type="InterPro" id="IPR041577">
    <property type="entry name" value="RT_RNaseH_2"/>
</dbReference>
<evidence type="ECO:0000256" key="8">
    <source>
        <dbReference type="ARBA" id="ARBA00022842"/>
    </source>
</evidence>
<dbReference type="InterPro" id="IPR001584">
    <property type="entry name" value="Integrase_cat-core"/>
</dbReference>
<sequence length="1615" mass="181300">MWVGDEDPFKPGAGHAGRHFPRGDFQMYLPAPFAGDDGQTFQSWIRQLEVAVGATAGAGGPRGGELARILPTRLSGAAFLLWDSLPDFVKSDYEATKEKLEEAFGQRQALERFKTSLAARTLAAGESLHVFAADVSRLVMAAFPLYGDVAQREEKFRRFLAGLDPALKAKCLEQGATDLEEALTIAERCENAREALQRDCAAPYGRASCAGGQLQVQSVSTAEGLHKAIDKLTEDVFHMRMEMKELSDENRRLRDASRGFPPSVSRCACEERGCQPRPTPESHRGRSPDREPPRSQWDYEAPRRQRYSSPSDSRWWRARSPSPGWGASHDSTPRKRGVRFLPQRPRDDSEHRGDVSKVGVSTQTPCSSSDDMHQEDNKTLNEIDSANCPVSYVRGVVEGTEVPILIDSGASVSLISEEFRMSVPSLKNRPLKKNFVFSRAVNGQMLDTLGTMSITFRLGSMCWEHTFYVLRESTQAVLLGMDFLVKHHALLDLRRGQLQLWDVRVPLLRGQEMVPECCNVSLANMVMIPPLSEALVPVTVSSSTGTSLATMNFDGYLEPNISEKVGLVVADSVTAVKEGASVARVLNPTGNTVELKRGLHLGELYALTPTEVGPFLSVPEVNGIQAQANMSFTLEDSPITEEQRAELSALLGRFCSLFCSSGKDLGRCTLVKHHIRTGDHPPIKQRAYRAAPNKQAEIERQVSNLLADGLVEESCSPWVLVKKKGGQWRFCIDYRRLNSVTIKDSHPLPRVDDSLDALSGSMWFSTLDFSNGYWQVEVAEEDREKTAFTTGRGLYQWRAMPMGLSNSPATFRRMMELVLRGLPWHICMVYLDDILIYSRSFEDHMHHLEVVLTRIKDAGLKLNSQKCHFARDNVVFLGHVVSREGLQPDPRNTDKVKSWPTPRTPSEVRAFVGLCSYYRRFVRNFSDHAAPLNHLAGKNVPFEWTAECEASFTYLKKALTSEPVVTLPDFSLPFKIYTDASNHSVGAVLAQEVEGLERVVAYASQALTHTQKRWSTFDRELWAIVWAVREFKHYVGLSAFMIITDHRPLLGLRKMCLDNDPSGRRGRWILELDPFNWTISHKEGVKHRNADALSRRPVLDEVNVSACVSTAEQELLLPSLSVDDAELQQLQREDADISVVVTWLDQGRTGPPPVRRRGSSIGLRKLWTEFSRLSIVNGLLCRTVLSSPGSEQRVQIVVPSVIVPDLLERLHGGPAAAHFSAERVWEKARQNYYWPFMLRDIRQWCEQCRACQTRRSPAPKPKAPMGGLPVSRPLQRVAADILELPVTSRGNRYVLVVEDYFTKFVNLYALPNQTAQTVARCLFEDYVLVHGIPEVLHSDQGRQFEAEVIKFLCQWMGIKKTRTTAYHPKSDGMVERHNRTLIDQLAKMLLSHGGEWDEFLKVVCFTYNTTKHSSTHFSPYYLMHGREARVPADVLVPSSLLDSQSAGSLPAYASALVARLSAAFSAARLHAAEAHEKQKLYHDEDVRHRPFVVGALVWLSNPVESRTKLAPHWKGPYRVEQVLTSGGEVALTYRIMNPYDPLDKALVVHHDRLKPYTLPMPATSNGTITQLHPFTGILEVLFSQERRDSLKEMLRTLYQRTIQWRFLGIPAVDGG</sequence>
<dbReference type="PROSITE" id="PS50994">
    <property type="entry name" value="INTEGRASE"/>
    <property type="match status" value="1"/>
</dbReference>
<dbReference type="Pfam" id="PF00665">
    <property type="entry name" value="rve"/>
    <property type="match status" value="1"/>
</dbReference>
<evidence type="ECO:0000256" key="9">
    <source>
        <dbReference type="ARBA" id="ARBA00022884"/>
    </source>
</evidence>
<dbReference type="FunFam" id="3.10.20.370:FF:000001">
    <property type="entry name" value="Retrovirus-related Pol polyprotein from transposon 17.6-like protein"/>
    <property type="match status" value="1"/>
</dbReference>
<evidence type="ECO:0000313" key="18">
    <source>
        <dbReference type="Proteomes" id="UP000694383"/>
    </source>
</evidence>
<dbReference type="EC" id="3.1.26.4" evidence="2"/>
<evidence type="ECO:0000256" key="10">
    <source>
        <dbReference type="ARBA" id="ARBA00022908"/>
    </source>
</evidence>
<dbReference type="Pfam" id="PF17919">
    <property type="entry name" value="RT_RNaseH_2"/>
    <property type="match status" value="1"/>
</dbReference>
<feature type="domain" description="Integrase catalytic" evidence="16">
    <location>
        <begin position="1269"/>
        <end position="1427"/>
    </location>
</feature>
<evidence type="ECO:0000256" key="2">
    <source>
        <dbReference type="ARBA" id="ARBA00012180"/>
    </source>
</evidence>
<reference evidence="17" key="1">
    <citation type="submission" date="2025-08" db="UniProtKB">
        <authorList>
            <consortium name="Ensembl"/>
        </authorList>
    </citation>
    <scope>IDENTIFICATION</scope>
</reference>